<feature type="non-terminal residue" evidence="2">
    <location>
        <position position="1"/>
    </location>
</feature>
<accession>K0RHE5</accession>
<evidence type="ECO:0000313" key="3">
    <source>
        <dbReference type="Proteomes" id="UP000266841"/>
    </source>
</evidence>
<dbReference type="EMBL" id="AGNL01039460">
    <property type="protein sequence ID" value="EJK52650.1"/>
    <property type="molecule type" value="Genomic_DNA"/>
</dbReference>
<reference evidence="2 3" key="1">
    <citation type="journal article" date="2012" name="Genome Biol.">
        <title>Genome and low-iron response of an oceanic diatom adapted to chronic iron limitation.</title>
        <authorList>
            <person name="Lommer M."/>
            <person name="Specht M."/>
            <person name="Roy A.S."/>
            <person name="Kraemer L."/>
            <person name="Andreson R."/>
            <person name="Gutowska M.A."/>
            <person name="Wolf J."/>
            <person name="Bergner S.V."/>
            <person name="Schilhabel M.B."/>
            <person name="Klostermeier U.C."/>
            <person name="Beiko R.G."/>
            <person name="Rosenstiel P."/>
            <person name="Hippler M."/>
            <person name="Laroche J."/>
        </authorList>
    </citation>
    <scope>NUCLEOTIDE SEQUENCE [LARGE SCALE GENOMIC DNA]</scope>
    <source>
        <strain evidence="2 3">CCMP1005</strain>
    </source>
</reference>
<sequence length="146" mass="15197">RLDNRLAAEVCSVLPAAAIDITVTTVVWFPSDLVRQQRPIGRLRDAVCGHHQPTPSSPIGRADPAVTLGVSSLVAISSIVRLGGPGCLPPLPGPKRDGAGGRPTTTSAPSLRELNKVGGTKSPIGFNSDITKHHDADAENKTTPMV</sequence>
<protein>
    <submittedName>
        <fullName evidence="2">Uncharacterized protein</fullName>
    </submittedName>
</protein>
<evidence type="ECO:0000313" key="2">
    <source>
        <dbReference type="EMBL" id="EJK52650.1"/>
    </source>
</evidence>
<comment type="caution">
    <text evidence="2">The sequence shown here is derived from an EMBL/GenBank/DDBJ whole genome shotgun (WGS) entry which is preliminary data.</text>
</comment>
<proteinExistence type="predicted"/>
<evidence type="ECO:0000256" key="1">
    <source>
        <dbReference type="SAM" id="MobiDB-lite"/>
    </source>
</evidence>
<name>K0RHE5_THAOC</name>
<dbReference type="AlphaFoldDB" id="K0RHE5"/>
<dbReference type="Proteomes" id="UP000266841">
    <property type="component" value="Unassembled WGS sequence"/>
</dbReference>
<feature type="region of interest" description="Disordered" evidence="1">
    <location>
        <begin position="87"/>
        <end position="146"/>
    </location>
</feature>
<organism evidence="2 3">
    <name type="scientific">Thalassiosira oceanica</name>
    <name type="common">Marine diatom</name>
    <dbReference type="NCBI Taxonomy" id="159749"/>
    <lineage>
        <taxon>Eukaryota</taxon>
        <taxon>Sar</taxon>
        <taxon>Stramenopiles</taxon>
        <taxon>Ochrophyta</taxon>
        <taxon>Bacillariophyta</taxon>
        <taxon>Coscinodiscophyceae</taxon>
        <taxon>Thalassiosirophycidae</taxon>
        <taxon>Thalassiosirales</taxon>
        <taxon>Thalassiosiraceae</taxon>
        <taxon>Thalassiosira</taxon>
    </lineage>
</organism>
<keyword evidence="3" id="KW-1185">Reference proteome</keyword>
<gene>
    <name evidence="2" type="ORF">THAOC_28054</name>
</gene>
<feature type="compositionally biased region" description="Basic and acidic residues" evidence="1">
    <location>
        <begin position="130"/>
        <end position="140"/>
    </location>
</feature>